<dbReference type="Proteomes" id="UP001200034">
    <property type="component" value="Unassembled WGS sequence"/>
</dbReference>
<sequence length="120" mass="14061">MNLKVHPSIHVLVRRTRSTIVRTVNKYSRNRQDRGVVCTVKCRDCGNFIGRSNFDYLKKKQKLSSFNYRYIRLGIFATILTCILGWALFLVRRYNQSFSYGSGGCQLNLLWPYNDCQVQI</sequence>
<comment type="caution">
    <text evidence="2">The sequence shown here is derived from an EMBL/GenBank/DDBJ whole genome shotgun (WGS) entry which is preliminary data.</text>
</comment>
<keyword evidence="1" id="KW-1133">Transmembrane helix</keyword>
<keyword evidence="1" id="KW-0812">Transmembrane</keyword>
<name>A0AAD4PM16_9MUSC</name>
<protein>
    <submittedName>
        <fullName evidence="2">Uncharacterized protein</fullName>
    </submittedName>
</protein>
<feature type="transmembrane region" description="Helical" evidence="1">
    <location>
        <begin position="70"/>
        <end position="91"/>
    </location>
</feature>
<dbReference type="AlphaFoldDB" id="A0AAD4PM16"/>
<evidence type="ECO:0000313" key="2">
    <source>
        <dbReference type="EMBL" id="KAH8371798.1"/>
    </source>
</evidence>
<gene>
    <name evidence="2" type="ORF">KR093_008836</name>
</gene>
<evidence type="ECO:0000313" key="3">
    <source>
        <dbReference type="Proteomes" id="UP001200034"/>
    </source>
</evidence>
<dbReference type="EMBL" id="JAJJHW010002585">
    <property type="protein sequence ID" value="KAH8371798.1"/>
    <property type="molecule type" value="Genomic_DNA"/>
</dbReference>
<accession>A0AAD4PM16</accession>
<organism evidence="2 3">
    <name type="scientific">Drosophila rubida</name>
    <dbReference type="NCBI Taxonomy" id="30044"/>
    <lineage>
        <taxon>Eukaryota</taxon>
        <taxon>Metazoa</taxon>
        <taxon>Ecdysozoa</taxon>
        <taxon>Arthropoda</taxon>
        <taxon>Hexapoda</taxon>
        <taxon>Insecta</taxon>
        <taxon>Pterygota</taxon>
        <taxon>Neoptera</taxon>
        <taxon>Endopterygota</taxon>
        <taxon>Diptera</taxon>
        <taxon>Brachycera</taxon>
        <taxon>Muscomorpha</taxon>
        <taxon>Ephydroidea</taxon>
        <taxon>Drosophilidae</taxon>
        <taxon>Drosophila</taxon>
    </lineage>
</organism>
<keyword evidence="3" id="KW-1185">Reference proteome</keyword>
<reference evidence="2" key="1">
    <citation type="journal article" date="2021" name="Mol. Ecol. Resour.">
        <title>Phylogenomic analyses of the genus Drosophila reveals genomic signals of climate adaptation.</title>
        <authorList>
            <person name="Li F."/>
            <person name="Rane R.V."/>
            <person name="Luria V."/>
            <person name="Xiong Z."/>
            <person name="Chen J."/>
            <person name="Li Z."/>
            <person name="Catullo R.A."/>
            <person name="Griffin P.C."/>
            <person name="Schiffer M."/>
            <person name="Pearce S."/>
            <person name="Lee S.F."/>
            <person name="McElroy K."/>
            <person name="Stocker A."/>
            <person name="Shirriffs J."/>
            <person name="Cockerell F."/>
            <person name="Coppin C."/>
            <person name="Sgro C.M."/>
            <person name="Karger A."/>
            <person name="Cain J.W."/>
            <person name="Weber J.A."/>
            <person name="Santpere G."/>
            <person name="Kirschner M.W."/>
            <person name="Hoffmann A.A."/>
            <person name="Oakeshott J.G."/>
            <person name="Zhang G."/>
        </authorList>
    </citation>
    <scope>NUCLEOTIDE SEQUENCE</scope>
    <source>
        <strain evidence="2">BGI-SZ-2011g</strain>
    </source>
</reference>
<evidence type="ECO:0000256" key="1">
    <source>
        <dbReference type="SAM" id="Phobius"/>
    </source>
</evidence>
<proteinExistence type="predicted"/>
<keyword evidence="1" id="KW-0472">Membrane</keyword>